<dbReference type="Proteomes" id="UP000053555">
    <property type="component" value="Unassembled WGS sequence"/>
</dbReference>
<evidence type="ECO:0000256" key="1">
    <source>
        <dbReference type="SAM" id="MobiDB-lite"/>
    </source>
</evidence>
<name>A0A0B2Q0K0_GLYSO</name>
<dbReference type="AlphaFoldDB" id="A0A0B2Q0K0"/>
<dbReference type="EMBL" id="KN662476">
    <property type="protein sequence ID" value="KHN13524.1"/>
    <property type="molecule type" value="Genomic_DNA"/>
</dbReference>
<proteinExistence type="predicted"/>
<accession>A0A0B2Q0K0</accession>
<protein>
    <submittedName>
        <fullName evidence="2">Uncharacterized protein</fullName>
    </submittedName>
</protein>
<sequence length="154" mass="18330">MQFKEVTEYTQQAFKSLEIQVGKLAEEVTKFMARREENFIKVEAQEESPVRKHDSKEKDEDKSEEKAQQWEKYSQVEIQQESILQVNTHPHQLIVKEERHGEHEKALSVILSLITSTSLAMIWNVLPEYMTFMESLARRQKYKEYVFFVTFMPP</sequence>
<reference evidence="2" key="1">
    <citation type="submission" date="2014-07" db="EMBL/GenBank/DDBJ databases">
        <title>Identification of a novel salt tolerance gene in wild soybean by whole-genome sequencing.</title>
        <authorList>
            <person name="Lam H.-M."/>
            <person name="Qi X."/>
            <person name="Li M.-W."/>
            <person name="Liu X."/>
            <person name="Xie M."/>
            <person name="Ni M."/>
            <person name="Xu X."/>
        </authorList>
    </citation>
    <scope>NUCLEOTIDE SEQUENCE [LARGE SCALE GENOMIC DNA]</scope>
    <source>
        <tissue evidence="2">Root</tissue>
    </source>
</reference>
<gene>
    <name evidence="2" type="ORF">glysoja_049829</name>
</gene>
<feature type="compositionally biased region" description="Basic and acidic residues" evidence="1">
    <location>
        <begin position="42"/>
        <end position="69"/>
    </location>
</feature>
<feature type="region of interest" description="Disordered" evidence="1">
    <location>
        <begin position="42"/>
        <end position="70"/>
    </location>
</feature>
<organism evidence="2">
    <name type="scientific">Glycine soja</name>
    <name type="common">Wild soybean</name>
    <dbReference type="NCBI Taxonomy" id="3848"/>
    <lineage>
        <taxon>Eukaryota</taxon>
        <taxon>Viridiplantae</taxon>
        <taxon>Streptophyta</taxon>
        <taxon>Embryophyta</taxon>
        <taxon>Tracheophyta</taxon>
        <taxon>Spermatophyta</taxon>
        <taxon>Magnoliopsida</taxon>
        <taxon>eudicotyledons</taxon>
        <taxon>Gunneridae</taxon>
        <taxon>Pentapetalae</taxon>
        <taxon>rosids</taxon>
        <taxon>fabids</taxon>
        <taxon>Fabales</taxon>
        <taxon>Fabaceae</taxon>
        <taxon>Papilionoideae</taxon>
        <taxon>50 kb inversion clade</taxon>
        <taxon>NPAAA clade</taxon>
        <taxon>indigoferoid/millettioid clade</taxon>
        <taxon>Phaseoleae</taxon>
        <taxon>Glycine</taxon>
        <taxon>Glycine subgen. Soja</taxon>
    </lineage>
</organism>
<evidence type="ECO:0000313" key="2">
    <source>
        <dbReference type="EMBL" id="KHN13524.1"/>
    </source>
</evidence>